<dbReference type="Gene3D" id="1.10.1220.10">
    <property type="entry name" value="Met repressor-like"/>
    <property type="match status" value="1"/>
</dbReference>
<dbReference type="InterPro" id="IPR013321">
    <property type="entry name" value="Arc_rbn_hlx_hlx"/>
</dbReference>
<evidence type="ECO:0000313" key="1">
    <source>
        <dbReference type="EMBL" id="OYQ35312.1"/>
    </source>
</evidence>
<dbReference type="InterPro" id="IPR010985">
    <property type="entry name" value="Ribbon_hlx_hlx"/>
</dbReference>
<dbReference type="SUPFAM" id="SSF47598">
    <property type="entry name" value="Ribbon-helix-helix"/>
    <property type="match status" value="1"/>
</dbReference>
<sequence length="97" mass="10739">MPAICAIIGAAPEPEDTMGSLTIRIDDEALIKGLEDRALRSGRTIEEEVAAVLTEMVQPGQTDRTALLARMDIFRQSLAGRIMTPSEDLLRQMRDER</sequence>
<organism evidence="1 2">
    <name type="scientific">Niveispirillum lacus</name>
    <dbReference type="NCBI Taxonomy" id="1981099"/>
    <lineage>
        <taxon>Bacteria</taxon>
        <taxon>Pseudomonadati</taxon>
        <taxon>Pseudomonadota</taxon>
        <taxon>Alphaproteobacteria</taxon>
        <taxon>Rhodospirillales</taxon>
        <taxon>Azospirillaceae</taxon>
        <taxon>Niveispirillum</taxon>
    </lineage>
</organism>
<dbReference type="Proteomes" id="UP000216998">
    <property type="component" value="Unassembled WGS sequence"/>
</dbReference>
<comment type="caution">
    <text evidence="1">The sequence shown here is derived from an EMBL/GenBank/DDBJ whole genome shotgun (WGS) entry which is preliminary data.</text>
</comment>
<accession>A0A255Z1H9</accession>
<gene>
    <name evidence="1" type="ORF">CHU95_08845</name>
</gene>
<evidence type="ECO:0000313" key="2">
    <source>
        <dbReference type="Proteomes" id="UP000216998"/>
    </source>
</evidence>
<proteinExistence type="predicted"/>
<dbReference type="AlphaFoldDB" id="A0A255Z1H9"/>
<dbReference type="GO" id="GO:0006355">
    <property type="term" value="P:regulation of DNA-templated transcription"/>
    <property type="evidence" value="ECO:0007669"/>
    <property type="project" value="InterPro"/>
</dbReference>
<dbReference type="EMBL" id="NOXU01000026">
    <property type="protein sequence ID" value="OYQ35312.1"/>
    <property type="molecule type" value="Genomic_DNA"/>
</dbReference>
<name>A0A255Z1H9_9PROT</name>
<reference evidence="1 2" key="1">
    <citation type="submission" date="2017-07" db="EMBL/GenBank/DDBJ databases">
        <title>Niveispirillum cyanobacteriorum sp. nov., isolated from cyanobacterial aggregates in a eutrophic lake.</title>
        <authorList>
            <person name="Cai H."/>
        </authorList>
    </citation>
    <scope>NUCLEOTIDE SEQUENCE [LARGE SCALE GENOMIC DNA]</scope>
    <source>
        <strain evidence="2">TH1-14</strain>
    </source>
</reference>
<protein>
    <submittedName>
        <fullName evidence="1">Uncharacterized protein</fullName>
    </submittedName>
</protein>
<keyword evidence="2" id="KW-1185">Reference proteome</keyword>